<dbReference type="InterPro" id="IPR025534">
    <property type="entry name" value="DUF4420"/>
</dbReference>
<comment type="caution">
    <text evidence="1">The sequence shown here is derived from an EMBL/GenBank/DDBJ whole genome shotgun (WGS) entry which is preliminary data.</text>
</comment>
<evidence type="ECO:0008006" key="3">
    <source>
        <dbReference type="Google" id="ProtNLM"/>
    </source>
</evidence>
<name>A0ABT9XNH7_9BACI</name>
<dbReference type="Pfam" id="PF14390">
    <property type="entry name" value="DUF4420"/>
    <property type="match status" value="1"/>
</dbReference>
<keyword evidence="2" id="KW-1185">Reference proteome</keyword>
<evidence type="ECO:0000313" key="2">
    <source>
        <dbReference type="Proteomes" id="UP001224122"/>
    </source>
</evidence>
<reference evidence="1 2" key="1">
    <citation type="submission" date="2023-07" db="EMBL/GenBank/DDBJ databases">
        <title>Genomic Encyclopedia of Type Strains, Phase IV (KMG-IV): sequencing the most valuable type-strain genomes for metagenomic binning, comparative biology and taxonomic classification.</title>
        <authorList>
            <person name="Goeker M."/>
        </authorList>
    </citation>
    <scope>NUCLEOTIDE SEQUENCE [LARGE SCALE GENOMIC DNA]</scope>
    <source>
        <strain evidence="1 2">DSM 27594</strain>
    </source>
</reference>
<dbReference type="Proteomes" id="UP001224122">
    <property type="component" value="Unassembled WGS sequence"/>
</dbReference>
<sequence>MIKEICGLVFNEKYSIPKAIVTVIRRSTSFWGRPKNIILNEEFQRGLFGELYVLNELIILGMEEAVHYWTGPLQNKHDFQFREFSLEVKTTLASRHKHIINGLEQLEQDENGKDLLIVSLKIKNSEDGKSIFYFVHQIRQEMNQRPDLIEEFNTLLASLGYNDNHEDYYSCYILEEHAVFPVNESFPTLTNKSLNEPVPTRISKINYILDMEGLYSFKLKDKNFEEYYMR</sequence>
<proteinExistence type="predicted"/>
<gene>
    <name evidence="1" type="ORF">J2S10_000193</name>
</gene>
<organism evidence="1 2">
    <name type="scientific">Neobacillus ginsengisoli</name>
    <dbReference type="NCBI Taxonomy" id="904295"/>
    <lineage>
        <taxon>Bacteria</taxon>
        <taxon>Bacillati</taxon>
        <taxon>Bacillota</taxon>
        <taxon>Bacilli</taxon>
        <taxon>Bacillales</taxon>
        <taxon>Bacillaceae</taxon>
        <taxon>Neobacillus</taxon>
    </lineage>
</organism>
<dbReference type="EMBL" id="JAUSTW010000001">
    <property type="protein sequence ID" value="MDQ0197088.1"/>
    <property type="molecule type" value="Genomic_DNA"/>
</dbReference>
<evidence type="ECO:0000313" key="1">
    <source>
        <dbReference type="EMBL" id="MDQ0197088.1"/>
    </source>
</evidence>
<protein>
    <recommendedName>
        <fullName evidence="3">PD-(D/E)XK motif protein</fullName>
    </recommendedName>
</protein>
<accession>A0ABT9XNH7</accession>